<accession>A0AAE1MS14</accession>
<feature type="domain" description="Disease resistance protein At4g27190-like leucine-rich repeats" evidence="3">
    <location>
        <begin position="325"/>
        <end position="390"/>
    </location>
</feature>
<dbReference type="InterPro" id="IPR032675">
    <property type="entry name" value="LRR_dom_sf"/>
</dbReference>
<dbReference type="Gene3D" id="3.80.10.10">
    <property type="entry name" value="Ribonuclease Inhibitor"/>
    <property type="match status" value="3"/>
</dbReference>
<keyword evidence="5" id="KW-1185">Reference proteome</keyword>
<feature type="compositionally biased region" description="Polar residues" evidence="2">
    <location>
        <begin position="854"/>
        <end position="866"/>
    </location>
</feature>
<feature type="region of interest" description="Disordered" evidence="2">
    <location>
        <begin position="936"/>
        <end position="962"/>
    </location>
</feature>
<dbReference type="InterPro" id="IPR057135">
    <property type="entry name" value="At4g27190-like_LRR"/>
</dbReference>
<dbReference type="EMBL" id="JAWXYG010000004">
    <property type="protein sequence ID" value="KAK4275904.1"/>
    <property type="molecule type" value="Genomic_DNA"/>
</dbReference>
<feature type="region of interest" description="Disordered" evidence="2">
    <location>
        <begin position="757"/>
        <end position="804"/>
    </location>
</feature>
<gene>
    <name evidence="4" type="ORF">QN277_018914</name>
</gene>
<feature type="region of interest" description="Disordered" evidence="2">
    <location>
        <begin position="981"/>
        <end position="1040"/>
    </location>
</feature>
<reference evidence="4" key="1">
    <citation type="submission" date="2023-10" db="EMBL/GenBank/DDBJ databases">
        <title>Chromosome-level genome of the transformable northern wattle, Acacia crassicarpa.</title>
        <authorList>
            <person name="Massaro I."/>
            <person name="Sinha N.R."/>
            <person name="Poethig S."/>
            <person name="Leichty A.R."/>
        </authorList>
    </citation>
    <scope>NUCLEOTIDE SEQUENCE</scope>
    <source>
        <strain evidence="4">Acra3RX</strain>
        <tissue evidence="4">Leaf</tissue>
    </source>
</reference>
<comment type="caution">
    <text evidence="4">The sequence shown here is derived from an EMBL/GenBank/DDBJ whole genome shotgun (WGS) entry which is preliminary data.</text>
</comment>
<feature type="region of interest" description="Disordered" evidence="2">
    <location>
        <begin position="836"/>
        <end position="873"/>
    </location>
</feature>
<evidence type="ECO:0000256" key="1">
    <source>
        <dbReference type="ARBA" id="ARBA00022821"/>
    </source>
</evidence>
<feature type="compositionally biased region" description="Basic and acidic residues" evidence="2">
    <location>
        <begin position="986"/>
        <end position="1005"/>
    </location>
</feature>
<sequence>MVFSLLLPGELPKLKQLYIWQCKELKYIFGEYRVVGQVSQQEMILPLLTEVTLRDVPSFISIFQICQKCVIRPPQVLKEDSKEKHENSKVSAFSWAYGCCFLAPTKDTNIEAPNAKMEHHTISQGSCGSSKRMETVHIAKCLMRHPLSVQNIREMTLWGCSKLKSLFSISIATTMIMLEMLYIWECQELKDIITNEAEDDDHLNYTSIFPKLQNLNVCYCNKLKFIFPSTLSGGLQKLKYIFINEAHELKYVFGKYNEEECISNENENNELDIHLPALESLFIMGVPNMISIGVKKYQQKCSSVHIVETPKEIKQHMQDVTSETAKESELQEIMNVETLLTPTVGFQYFLNFHNLKQITIWRNKKLKTLFSVSACRNLPQLSKLAIDECEELVNVVEDDSHNHHHMNSSSIFPKLEDLSIEDCNKLEFTFPLSRFGSLQKFKSLIIKEAAELNCIFGNESDELRIHLPATLERLSLVGVPKIMNKILAKKYHVSFLSLQSIEFGDLQEFNERSFLDWLSSLQEMQLNKKVPKDMMKIIKDVQKLTKLGIRDSKIEEVLNLEGVEIEGTGLTLSLEEMQLKDLSELNHICKGPKCILSLPNLSDLNIIACKKLRVIFSVSMVKSLPQLSYLNIEDCNELMDIIEESVEGHFHQICFPKLEEISINRCNSLKCLFSISTSGMFLKLWKLQIEEAFELEQVFIHKQHDMQKMIMMDEVFPNLSNVTLRNLPRLVTICEGIDFQNVICSVNDCPKYQGINHIQEGPKDGDSENQAATNASPDFENSMTGINHIQEGPKDGDSENQAATNASPDFAKSLKEAMTTNVEEVASSFSKKETIKEIEAKNPTPALSEKALEGSTTKPQLRSSSLHGLEDDHKTSESIMQLQEEGLAETKTTKASHKTNIPFHYNSIDAILKERAEESSTSEDVVVSTMVVDSTPRNSWTSSVVSEVEGSKSGPSSLSLEKTEKEAVKIQTLQLSIDPTWTNSESIKDTKEHGHEENHAEECSYSRKQSTGPINNLPRKDSAPNAKETTKGIDENATTTYKSPMSIPFMRALAIKEIGDHSSIQEEAESDKPIKATLPQVIPSLHYLAQIVDAGTSFSKLEICEIFKLVELKHGETDLLSQALEQYPQLLLPREHRTYRIIAWSYRVLVDILVILATKTPNTITPFEKSTLEANLNEAIVLGFDKDWVEFIRAKVFGVDMSDVSKAKEEIKVMEVKLREIDSKLLGLSEDRKKVIVNMNMFKDIISAKDKPFGI</sequence>
<dbReference type="Pfam" id="PF23247">
    <property type="entry name" value="LRR_RPS2"/>
    <property type="match status" value="5"/>
</dbReference>
<feature type="domain" description="Disease resistance protein At4g27190-like leucine-rich repeats" evidence="3">
    <location>
        <begin position="647"/>
        <end position="736"/>
    </location>
</feature>
<dbReference type="Proteomes" id="UP001293593">
    <property type="component" value="Unassembled WGS sequence"/>
</dbReference>
<protein>
    <recommendedName>
        <fullName evidence="3">Disease resistance protein At4g27190-like leucine-rich repeats domain-containing protein</fullName>
    </recommendedName>
</protein>
<dbReference type="PANTHER" id="PTHR33463:SF105">
    <property type="entry name" value="AND NB-ARC DOMAIN DISEASE RESISTANCE PROTEIN, PUTATIVE-RELATED"/>
    <property type="match status" value="1"/>
</dbReference>
<dbReference type="SUPFAM" id="SSF52047">
    <property type="entry name" value="RNI-like"/>
    <property type="match status" value="2"/>
</dbReference>
<dbReference type="AlphaFoldDB" id="A0AAE1MS14"/>
<evidence type="ECO:0000313" key="4">
    <source>
        <dbReference type="EMBL" id="KAK4275904.1"/>
    </source>
</evidence>
<dbReference type="PANTHER" id="PTHR33463">
    <property type="entry name" value="NB-ARC DOMAIN-CONTAINING PROTEIN-RELATED"/>
    <property type="match status" value="1"/>
</dbReference>
<evidence type="ECO:0000259" key="3">
    <source>
        <dbReference type="Pfam" id="PF23247"/>
    </source>
</evidence>
<feature type="domain" description="Disease resistance protein At4g27190-like leucine-rich repeats" evidence="3">
    <location>
        <begin position="145"/>
        <end position="187"/>
    </location>
</feature>
<evidence type="ECO:0000313" key="5">
    <source>
        <dbReference type="Proteomes" id="UP001293593"/>
    </source>
</evidence>
<keyword evidence="1" id="KW-0611">Plant defense</keyword>
<name>A0AAE1MS14_9FABA</name>
<feature type="compositionally biased region" description="Basic and acidic residues" evidence="2">
    <location>
        <begin position="1018"/>
        <end position="1034"/>
    </location>
</feature>
<proteinExistence type="predicted"/>
<feature type="domain" description="Disease resistance protein At4g27190-like leucine-rich repeats" evidence="3">
    <location>
        <begin position="536"/>
        <end position="636"/>
    </location>
</feature>
<feature type="compositionally biased region" description="Polar residues" evidence="2">
    <location>
        <begin position="768"/>
        <end position="787"/>
    </location>
</feature>
<feature type="domain" description="Disease resistance protein At4g27190-like leucine-rich repeats" evidence="3">
    <location>
        <begin position="204"/>
        <end position="299"/>
    </location>
</feature>
<dbReference type="InterPro" id="IPR050905">
    <property type="entry name" value="Plant_NBS-LRR"/>
</dbReference>
<organism evidence="4 5">
    <name type="scientific">Acacia crassicarpa</name>
    <name type="common">northern wattle</name>
    <dbReference type="NCBI Taxonomy" id="499986"/>
    <lineage>
        <taxon>Eukaryota</taxon>
        <taxon>Viridiplantae</taxon>
        <taxon>Streptophyta</taxon>
        <taxon>Embryophyta</taxon>
        <taxon>Tracheophyta</taxon>
        <taxon>Spermatophyta</taxon>
        <taxon>Magnoliopsida</taxon>
        <taxon>eudicotyledons</taxon>
        <taxon>Gunneridae</taxon>
        <taxon>Pentapetalae</taxon>
        <taxon>rosids</taxon>
        <taxon>fabids</taxon>
        <taxon>Fabales</taxon>
        <taxon>Fabaceae</taxon>
        <taxon>Caesalpinioideae</taxon>
        <taxon>mimosoid clade</taxon>
        <taxon>Acacieae</taxon>
        <taxon>Acacia</taxon>
    </lineage>
</organism>
<feature type="compositionally biased region" description="Low complexity" evidence="2">
    <location>
        <begin position="942"/>
        <end position="957"/>
    </location>
</feature>
<evidence type="ECO:0000256" key="2">
    <source>
        <dbReference type="SAM" id="MobiDB-lite"/>
    </source>
</evidence>